<reference evidence="3" key="1">
    <citation type="journal article" date="2019" name="Int. J. Syst. Evol. Microbiol.">
        <title>The Global Catalogue of Microorganisms (GCM) 10K type strain sequencing project: providing services to taxonomists for standard genome sequencing and annotation.</title>
        <authorList>
            <consortium name="The Broad Institute Genomics Platform"/>
            <consortium name="The Broad Institute Genome Sequencing Center for Infectious Disease"/>
            <person name="Wu L."/>
            <person name="Ma J."/>
        </authorList>
    </citation>
    <scope>NUCLEOTIDE SEQUENCE [LARGE SCALE GENOMIC DNA]</scope>
    <source>
        <strain evidence="3">CGMCC 1.6960</strain>
    </source>
</reference>
<evidence type="ECO:0000313" key="2">
    <source>
        <dbReference type="EMBL" id="GGN89311.1"/>
    </source>
</evidence>
<gene>
    <name evidence="2" type="ORF">GCM10010968_25850</name>
</gene>
<feature type="domain" description="Histone acetyltransferase Rv0428c-like SH3" evidence="1">
    <location>
        <begin position="15"/>
        <end position="68"/>
    </location>
</feature>
<dbReference type="InterPro" id="IPR056934">
    <property type="entry name" value="SH3_Rv0428c"/>
</dbReference>
<name>A0ABQ2KP80_9MICO</name>
<proteinExistence type="predicted"/>
<keyword evidence="3" id="KW-1185">Reference proteome</keyword>
<dbReference type="EMBL" id="BMLM01000002">
    <property type="protein sequence ID" value="GGN89311.1"/>
    <property type="molecule type" value="Genomic_DNA"/>
</dbReference>
<dbReference type="Pfam" id="PF24551">
    <property type="entry name" value="SH3_Rv0428c"/>
    <property type="match status" value="1"/>
</dbReference>
<evidence type="ECO:0000259" key="1">
    <source>
        <dbReference type="Pfam" id="PF24551"/>
    </source>
</evidence>
<dbReference type="Proteomes" id="UP000626982">
    <property type="component" value="Unassembled WGS sequence"/>
</dbReference>
<evidence type="ECO:0000313" key="3">
    <source>
        <dbReference type="Proteomes" id="UP000626982"/>
    </source>
</evidence>
<sequence>MSGPAAAVALLRSLPLGTRVVVRFRLHGDAHKASDALGDLVGVDADACVVRTRAGDVTVALADVLLAKRVPPPPAPRPR</sequence>
<comment type="caution">
    <text evidence="2">The sequence shown here is derived from an EMBL/GenBank/DDBJ whole genome shotgun (WGS) entry which is preliminary data.</text>
</comment>
<protein>
    <recommendedName>
        <fullName evidence="1">Histone acetyltransferase Rv0428c-like SH3 domain-containing protein</fullName>
    </recommendedName>
</protein>
<dbReference type="RefSeq" id="WP_188718707.1">
    <property type="nucleotide sequence ID" value="NZ_BAABBD010000004.1"/>
</dbReference>
<organism evidence="2 3">
    <name type="scientific">Agrococcus terreus</name>
    <dbReference type="NCBI Taxonomy" id="574649"/>
    <lineage>
        <taxon>Bacteria</taxon>
        <taxon>Bacillati</taxon>
        <taxon>Actinomycetota</taxon>
        <taxon>Actinomycetes</taxon>
        <taxon>Micrococcales</taxon>
        <taxon>Microbacteriaceae</taxon>
        <taxon>Agrococcus</taxon>
    </lineage>
</organism>
<accession>A0ABQ2KP80</accession>